<keyword evidence="3" id="KW-0805">Transcription regulation</keyword>
<dbReference type="GO" id="GO:0000156">
    <property type="term" value="F:phosphorelay response regulator activity"/>
    <property type="evidence" value="ECO:0007669"/>
    <property type="project" value="TreeGrafter"/>
</dbReference>
<evidence type="ECO:0000256" key="4">
    <source>
        <dbReference type="ARBA" id="ARBA00023125"/>
    </source>
</evidence>
<dbReference type="EMBL" id="JMCC02000033">
    <property type="protein sequence ID" value="KIG16704.1"/>
    <property type="molecule type" value="Genomic_DNA"/>
</dbReference>
<dbReference type="GO" id="GO:0000976">
    <property type="term" value="F:transcription cis-regulatory region binding"/>
    <property type="evidence" value="ECO:0007669"/>
    <property type="project" value="TreeGrafter"/>
</dbReference>
<evidence type="ECO:0000256" key="1">
    <source>
        <dbReference type="ARBA" id="ARBA00022553"/>
    </source>
</evidence>
<feature type="modified residue" description="4-aspartylphosphate" evidence="6">
    <location>
        <position position="56"/>
    </location>
</feature>
<gene>
    <name evidence="8" type="ORF">DB30_04177</name>
</gene>
<feature type="domain" description="Response regulatory" evidence="7">
    <location>
        <begin position="7"/>
        <end position="132"/>
    </location>
</feature>
<dbReference type="Pfam" id="PF00072">
    <property type="entry name" value="Response_reg"/>
    <property type="match status" value="1"/>
</dbReference>
<sequence length="290" mass="32332">MARTKQVALVVEDDPTLLDLIKETIESLGHEVSSASSQENALALLEDTMFDYVLLDLKIPLREGRLPRLEIGFTLLERIVSLPDARRPGVIVMTAHGDDHEYCRRALREGADDFIKKPFDGGKESPEAAIKQLLARRSEERYEAVADVPGSVARERGPGGATREAGAEQGPPAIHLIGTYDRRRCNLEINGKELLLSEQRFRLFGRLAVHAKRAPGQHLSLLDVPEIQSGTRQALNRLRKDLEEQVPGFWDRWIRNDGHGSYCLQVPGDSITYDADSMAAHGELLVKLRS</sequence>
<keyword evidence="1 6" id="KW-0597">Phosphoprotein</keyword>
<dbReference type="PROSITE" id="PS50110">
    <property type="entry name" value="RESPONSE_REGULATORY"/>
    <property type="match status" value="1"/>
</dbReference>
<reference evidence="8 9" key="1">
    <citation type="submission" date="2014-12" db="EMBL/GenBank/DDBJ databases">
        <title>Genome assembly of Enhygromyxa salina DSM 15201.</title>
        <authorList>
            <person name="Sharma G."/>
            <person name="Subramanian S."/>
        </authorList>
    </citation>
    <scope>NUCLEOTIDE SEQUENCE [LARGE SCALE GENOMIC DNA]</scope>
    <source>
        <strain evidence="8 9">DSM 15201</strain>
    </source>
</reference>
<evidence type="ECO:0000256" key="2">
    <source>
        <dbReference type="ARBA" id="ARBA00023012"/>
    </source>
</evidence>
<evidence type="ECO:0000313" key="8">
    <source>
        <dbReference type="EMBL" id="KIG16704.1"/>
    </source>
</evidence>
<dbReference type="Proteomes" id="UP000031599">
    <property type="component" value="Unassembled WGS sequence"/>
</dbReference>
<dbReference type="RefSeq" id="WP_052549155.1">
    <property type="nucleotide sequence ID" value="NZ_JMCC02000033.1"/>
</dbReference>
<evidence type="ECO:0000256" key="3">
    <source>
        <dbReference type="ARBA" id="ARBA00023015"/>
    </source>
</evidence>
<evidence type="ECO:0000256" key="6">
    <source>
        <dbReference type="PROSITE-ProRule" id="PRU00169"/>
    </source>
</evidence>
<dbReference type="Gene3D" id="3.40.50.2300">
    <property type="match status" value="1"/>
</dbReference>
<organism evidence="8 9">
    <name type="scientific">Enhygromyxa salina</name>
    <dbReference type="NCBI Taxonomy" id="215803"/>
    <lineage>
        <taxon>Bacteria</taxon>
        <taxon>Pseudomonadati</taxon>
        <taxon>Myxococcota</taxon>
        <taxon>Polyangia</taxon>
        <taxon>Nannocystales</taxon>
        <taxon>Nannocystaceae</taxon>
        <taxon>Enhygromyxa</taxon>
    </lineage>
</organism>
<keyword evidence="5" id="KW-0804">Transcription</keyword>
<dbReference type="GO" id="GO:0006355">
    <property type="term" value="P:regulation of DNA-templated transcription"/>
    <property type="evidence" value="ECO:0007669"/>
    <property type="project" value="TreeGrafter"/>
</dbReference>
<dbReference type="CDD" id="cd00156">
    <property type="entry name" value="REC"/>
    <property type="match status" value="1"/>
</dbReference>
<dbReference type="InterPro" id="IPR039420">
    <property type="entry name" value="WalR-like"/>
</dbReference>
<keyword evidence="2" id="KW-0902">Two-component regulatory system</keyword>
<keyword evidence="4" id="KW-0238">DNA-binding</keyword>
<comment type="caution">
    <text evidence="8">The sequence shown here is derived from an EMBL/GenBank/DDBJ whole genome shotgun (WGS) entry which is preliminary data.</text>
</comment>
<name>A0A0C1ZGI5_9BACT</name>
<dbReference type="InterPro" id="IPR011006">
    <property type="entry name" value="CheY-like_superfamily"/>
</dbReference>
<proteinExistence type="predicted"/>
<dbReference type="SUPFAM" id="SSF52172">
    <property type="entry name" value="CheY-like"/>
    <property type="match status" value="1"/>
</dbReference>
<protein>
    <submittedName>
        <fullName evidence="8">Response regulator receiver protein</fullName>
    </submittedName>
</protein>
<evidence type="ECO:0000313" key="9">
    <source>
        <dbReference type="Proteomes" id="UP000031599"/>
    </source>
</evidence>
<dbReference type="SMART" id="SM00448">
    <property type="entry name" value="REC"/>
    <property type="match status" value="1"/>
</dbReference>
<accession>A0A0C1ZGI5</accession>
<dbReference type="PANTHER" id="PTHR48111:SF1">
    <property type="entry name" value="TWO-COMPONENT RESPONSE REGULATOR ORR33"/>
    <property type="match status" value="1"/>
</dbReference>
<dbReference type="AlphaFoldDB" id="A0A0C1ZGI5"/>
<evidence type="ECO:0000259" key="7">
    <source>
        <dbReference type="PROSITE" id="PS50110"/>
    </source>
</evidence>
<dbReference type="GO" id="GO:0032993">
    <property type="term" value="C:protein-DNA complex"/>
    <property type="evidence" value="ECO:0007669"/>
    <property type="project" value="TreeGrafter"/>
</dbReference>
<evidence type="ECO:0000256" key="5">
    <source>
        <dbReference type="ARBA" id="ARBA00023163"/>
    </source>
</evidence>
<dbReference type="GO" id="GO:0005829">
    <property type="term" value="C:cytosol"/>
    <property type="evidence" value="ECO:0007669"/>
    <property type="project" value="TreeGrafter"/>
</dbReference>
<dbReference type="PANTHER" id="PTHR48111">
    <property type="entry name" value="REGULATOR OF RPOS"/>
    <property type="match status" value="1"/>
</dbReference>
<dbReference type="InterPro" id="IPR001789">
    <property type="entry name" value="Sig_transdc_resp-reg_receiver"/>
</dbReference>